<evidence type="ECO:0000256" key="6">
    <source>
        <dbReference type="SAM" id="MobiDB-lite"/>
    </source>
</evidence>
<comment type="caution">
    <text evidence="10">The sequence shown here is derived from an EMBL/GenBank/DDBJ whole genome shotgun (WGS) entry which is preliminary data.</text>
</comment>
<feature type="transmembrane region" description="Helical" evidence="7">
    <location>
        <begin position="90"/>
        <end position="110"/>
    </location>
</feature>
<keyword evidence="3" id="KW-0677">Repeat</keyword>
<dbReference type="InterPro" id="IPR002227">
    <property type="entry name" value="Tyrosinase_Cu-bd"/>
</dbReference>
<feature type="domain" description="Tyrosinase copper-binding" evidence="9">
    <location>
        <begin position="711"/>
        <end position="722"/>
    </location>
</feature>
<name>A0A9W7GKL5_9STRA</name>
<organism evidence="10 11">
    <name type="scientific">Triparma columacea</name>
    <dbReference type="NCBI Taxonomy" id="722753"/>
    <lineage>
        <taxon>Eukaryota</taxon>
        <taxon>Sar</taxon>
        <taxon>Stramenopiles</taxon>
        <taxon>Ochrophyta</taxon>
        <taxon>Bolidophyceae</taxon>
        <taxon>Parmales</taxon>
        <taxon>Triparmaceae</taxon>
        <taxon>Triparma</taxon>
    </lineage>
</organism>
<evidence type="ECO:0000259" key="8">
    <source>
        <dbReference type="PROSITE" id="PS00497"/>
    </source>
</evidence>
<evidence type="ECO:0000256" key="2">
    <source>
        <dbReference type="ARBA" id="ARBA00022729"/>
    </source>
</evidence>
<keyword evidence="7" id="KW-1133">Transmembrane helix</keyword>
<dbReference type="OrthoDB" id="61409at2759"/>
<evidence type="ECO:0000313" key="11">
    <source>
        <dbReference type="Proteomes" id="UP001165065"/>
    </source>
</evidence>
<dbReference type="Gene3D" id="1.10.1280.10">
    <property type="entry name" value="Di-copper center containing domain from catechol oxidase"/>
    <property type="match status" value="1"/>
</dbReference>
<dbReference type="InterPro" id="IPR008922">
    <property type="entry name" value="Di-copper_centre_dom_sf"/>
</dbReference>
<dbReference type="PANTHER" id="PTHR11474:SF126">
    <property type="entry name" value="TYROSINASE-LIKE PROTEIN TYR-1-RELATED"/>
    <property type="match status" value="1"/>
</dbReference>
<protein>
    <recommendedName>
        <fullName evidence="8 9">Tyrosinase copper-binding domain-containing protein</fullName>
    </recommendedName>
</protein>
<keyword evidence="2" id="KW-0732">Signal</keyword>
<evidence type="ECO:0000256" key="1">
    <source>
        <dbReference type="ARBA" id="ARBA00022723"/>
    </source>
</evidence>
<dbReference type="EMBL" id="BRYA01000345">
    <property type="protein sequence ID" value="GMI47461.1"/>
    <property type="molecule type" value="Genomic_DNA"/>
</dbReference>
<dbReference type="InterPro" id="IPR011936">
    <property type="entry name" value="Myxo_disulph_rpt"/>
</dbReference>
<reference evidence="11" key="1">
    <citation type="journal article" date="2023" name="Commun. Biol.">
        <title>Genome analysis of Parmales, the sister group of diatoms, reveals the evolutionary specialization of diatoms from phago-mixotrophs to photoautotrophs.</title>
        <authorList>
            <person name="Ban H."/>
            <person name="Sato S."/>
            <person name="Yoshikawa S."/>
            <person name="Yamada K."/>
            <person name="Nakamura Y."/>
            <person name="Ichinomiya M."/>
            <person name="Sato N."/>
            <person name="Blanc-Mathieu R."/>
            <person name="Endo H."/>
            <person name="Kuwata A."/>
            <person name="Ogata H."/>
        </authorList>
    </citation>
    <scope>NUCLEOTIDE SEQUENCE [LARGE SCALE GENOMIC DNA]</scope>
</reference>
<dbReference type="PROSITE" id="PS00497">
    <property type="entry name" value="TYROSINASE_1"/>
    <property type="match status" value="1"/>
</dbReference>
<feature type="region of interest" description="Disordered" evidence="6">
    <location>
        <begin position="1"/>
        <end position="36"/>
    </location>
</feature>
<accession>A0A9W7GKL5</accession>
<keyword evidence="5" id="KW-1015">Disulfide bond</keyword>
<keyword evidence="7" id="KW-0472">Membrane</keyword>
<dbReference type="GO" id="GO:0016491">
    <property type="term" value="F:oxidoreductase activity"/>
    <property type="evidence" value="ECO:0007669"/>
    <property type="project" value="InterPro"/>
</dbReference>
<keyword evidence="11" id="KW-1185">Reference proteome</keyword>
<evidence type="ECO:0000256" key="4">
    <source>
        <dbReference type="ARBA" id="ARBA00023008"/>
    </source>
</evidence>
<dbReference type="GO" id="GO:0046872">
    <property type="term" value="F:metal ion binding"/>
    <property type="evidence" value="ECO:0007669"/>
    <property type="project" value="UniProtKB-KW"/>
</dbReference>
<dbReference type="Pfam" id="PF00264">
    <property type="entry name" value="Tyrosinase"/>
    <property type="match status" value="1"/>
</dbReference>
<evidence type="ECO:0000256" key="7">
    <source>
        <dbReference type="SAM" id="Phobius"/>
    </source>
</evidence>
<keyword evidence="4" id="KW-0186">Copper</keyword>
<feature type="region of interest" description="Disordered" evidence="6">
    <location>
        <begin position="597"/>
        <end position="616"/>
    </location>
</feature>
<dbReference type="Proteomes" id="UP001165065">
    <property type="component" value="Unassembled WGS sequence"/>
</dbReference>
<keyword evidence="1" id="KW-0479">Metal-binding</keyword>
<dbReference type="SUPFAM" id="SSF48056">
    <property type="entry name" value="Di-copper centre-containing domain"/>
    <property type="match status" value="1"/>
</dbReference>
<feature type="domain" description="Tyrosinase copper-binding" evidence="8">
    <location>
        <begin position="506"/>
        <end position="523"/>
    </location>
</feature>
<sequence>MPGTVTFSNPNFPGNGKRGSVEMGKRQSSSTGTSGLLKNGGVIKLDDISSDGMQAGKPQRSYSHAIASAHRTITHMEQKNHESTRNMMKLFLGIILAAGLLATFGVVFYISTNDGSKVQGTTWRTSSDDPVAVSAAVSRVSMDDEFGALVEESRRRRRRLEEEGDFEESSLTDSPQCASLRATTDKMKRIFVTGEEGESFSCKIGSTMVNCEGVTASFTCETGEKVAYSPDGDRRLGVVSHPEGETEHSLMTNEEHHVHGRTLWFWKFLAALFGIQEVEAEVEEEFESRPNKAIDCVTSSWSGYGYCDYNYDGNGNWMNRNFGSTRCVQIRSRTITTHAAHGGRSCGDLSQTRTCSCPSVIDDKITSEEECDDGNSINGDGCSSNQKIESGFFCSPSAPTSSSYFVNAKSQCHGMWNNGVIEHGEDCDDGNDVDGDGCHNGVRDPKYICAVQNQPCTKARIRRDWNQLEVEEKKLYISAINDLKKSGIYDDFVHVHGLTNNKEYAHGTGGFLPWHRWYLFQFEEALRNQNTKYKDLTIPYWDWGEEADLCAAKGGCRYLNEESDIIADFGGPGTSQTSMGRDQAFVVDFPEGQLGGADSVGPFGSSAQDPNTSDDDDNIGCVGAGNYGFEGFWVVPELPTHPEKTCLSRSRGLESEGTEGFTSAADMIETMMQYDTYGSYGGFRARLEGLPHANPHNLLGGHIRTFVSPADPLFFSHHTYVDKLWAMWQDCHNHELVDKDSISDNGDDYYMHVFDKNSENVMDATQAKNLGLYDHVDGALPFYAVDPASAASSGVCIEYSADPNKSPSSPTSHSCTECVAYYDDWCNSQWTKAAPGQWDATCDAICTNQCSAYCGTPPSVIHASKFNRLKTAGLFPDEFEGAQGTSKITPRSMHDIKDPLLGYSYEPDEFDKKILQSKLGTCDMGHYMWHYEGLTAEGRRLKFEEVSKSRKLSESAADALDLIYGNLEKTLTAAMNDSDFIDDRNIDLDGLQAIREKECKLLYKKYPITGKMTPDEVFWRKWGKRKDFNAGVLKGKCEEFLNK</sequence>
<evidence type="ECO:0000259" key="9">
    <source>
        <dbReference type="PROSITE" id="PS00498"/>
    </source>
</evidence>
<dbReference type="InterPro" id="IPR036383">
    <property type="entry name" value="TSP1_rpt_sf"/>
</dbReference>
<evidence type="ECO:0000256" key="5">
    <source>
        <dbReference type="ARBA" id="ARBA00023157"/>
    </source>
</evidence>
<dbReference type="PANTHER" id="PTHR11474">
    <property type="entry name" value="TYROSINASE FAMILY MEMBER"/>
    <property type="match status" value="1"/>
</dbReference>
<feature type="compositionally biased region" description="Polar residues" evidence="6">
    <location>
        <begin position="1"/>
        <end position="12"/>
    </location>
</feature>
<dbReference type="Gene3D" id="2.20.100.10">
    <property type="entry name" value="Thrombospondin type-1 (TSP1) repeat"/>
    <property type="match status" value="1"/>
</dbReference>
<feature type="compositionally biased region" description="Polar residues" evidence="6">
    <location>
        <begin position="26"/>
        <end position="36"/>
    </location>
</feature>
<dbReference type="PRINTS" id="PR00092">
    <property type="entry name" value="TYROSINASE"/>
</dbReference>
<evidence type="ECO:0000256" key="3">
    <source>
        <dbReference type="ARBA" id="ARBA00022737"/>
    </source>
</evidence>
<keyword evidence="7" id="KW-0812">Transmembrane</keyword>
<dbReference type="AlphaFoldDB" id="A0A9W7GKL5"/>
<dbReference type="PROSITE" id="PS00498">
    <property type="entry name" value="TYROSINASE_2"/>
    <property type="match status" value="1"/>
</dbReference>
<proteinExistence type="predicted"/>
<dbReference type="InterPro" id="IPR050316">
    <property type="entry name" value="Tyrosinase/Hemocyanin"/>
</dbReference>
<gene>
    <name evidence="10" type="ORF">TrCOL_g14</name>
</gene>
<evidence type="ECO:0000313" key="10">
    <source>
        <dbReference type="EMBL" id="GMI47461.1"/>
    </source>
</evidence>
<dbReference type="NCBIfam" id="TIGR02232">
    <property type="entry name" value="myxo_disulf_rpt"/>
    <property type="match status" value="2"/>
</dbReference>